<dbReference type="Gene3D" id="3.90.1150.10">
    <property type="entry name" value="Aspartate Aminotransferase, domain 1"/>
    <property type="match status" value="1"/>
</dbReference>
<feature type="modified residue" description="N6-(pyridoxal phosphate)lysine" evidence="4">
    <location>
        <position position="188"/>
    </location>
</feature>
<dbReference type="InterPro" id="IPR015422">
    <property type="entry name" value="PyrdxlP-dep_Trfase_small"/>
</dbReference>
<protein>
    <submittedName>
        <fullName evidence="6">DegT/DnrJ/EryC1/StrS family aminotransferase</fullName>
    </submittedName>
</protein>
<dbReference type="AlphaFoldDB" id="A0A7Z2VLJ1"/>
<reference evidence="6 7" key="1">
    <citation type="submission" date="2020-04" db="EMBL/GenBank/DDBJ databases">
        <title>Genome sequencing of novel species.</title>
        <authorList>
            <person name="Heo J."/>
            <person name="Kim S.-J."/>
            <person name="Kim J.-S."/>
            <person name="Hong S.-B."/>
            <person name="Kwon S.-W."/>
        </authorList>
    </citation>
    <scope>NUCLEOTIDE SEQUENCE [LARGE SCALE GENOMIC DNA]</scope>
    <source>
        <strain evidence="6 7">MFER-1</strain>
    </source>
</reference>
<dbReference type="InterPro" id="IPR000653">
    <property type="entry name" value="DegT/StrS_aminotransferase"/>
</dbReference>
<keyword evidence="6" id="KW-0032">Aminotransferase</keyword>
<dbReference type="GO" id="GO:0030170">
    <property type="term" value="F:pyridoxal phosphate binding"/>
    <property type="evidence" value="ECO:0007669"/>
    <property type="project" value="TreeGrafter"/>
</dbReference>
<evidence type="ECO:0000313" key="7">
    <source>
        <dbReference type="Proteomes" id="UP000502248"/>
    </source>
</evidence>
<organism evidence="6 7">
    <name type="scientific">Cohnella herbarum</name>
    <dbReference type="NCBI Taxonomy" id="2728023"/>
    <lineage>
        <taxon>Bacteria</taxon>
        <taxon>Bacillati</taxon>
        <taxon>Bacillota</taxon>
        <taxon>Bacilli</taxon>
        <taxon>Bacillales</taxon>
        <taxon>Paenibacillaceae</taxon>
        <taxon>Cohnella</taxon>
    </lineage>
</organism>
<accession>A0A7Z2VLJ1</accession>
<dbReference type="EMBL" id="CP051680">
    <property type="protein sequence ID" value="QJD85269.1"/>
    <property type="molecule type" value="Genomic_DNA"/>
</dbReference>
<proteinExistence type="inferred from homology"/>
<evidence type="ECO:0000256" key="5">
    <source>
        <dbReference type="RuleBase" id="RU004508"/>
    </source>
</evidence>
<evidence type="ECO:0000256" key="4">
    <source>
        <dbReference type="PIRSR" id="PIRSR000390-2"/>
    </source>
</evidence>
<feature type="active site" description="Proton acceptor" evidence="3">
    <location>
        <position position="188"/>
    </location>
</feature>
<dbReference type="Proteomes" id="UP000502248">
    <property type="component" value="Chromosome"/>
</dbReference>
<keyword evidence="6" id="KW-0808">Transferase</keyword>
<evidence type="ECO:0000256" key="1">
    <source>
        <dbReference type="ARBA" id="ARBA00022898"/>
    </source>
</evidence>
<dbReference type="KEGG" id="cheb:HH215_20215"/>
<evidence type="ECO:0000313" key="6">
    <source>
        <dbReference type="EMBL" id="QJD85269.1"/>
    </source>
</evidence>
<dbReference type="SUPFAM" id="SSF53383">
    <property type="entry name" value="PLP-dependent transferases"/>
    <property type="match status" value="1"/>
</dbReference>
<keyword evidence="1 4" id="KW-0663">Pyridoxal phosphate</keyword>
<dbReference type="GO" id="GO:0000271">
    <property type="term" value="P:polysaccharide biosynthetic process"/>
    <property type="evidence" value="ECO:0007669"/>
    <property type="project" value="TreeGrafter"/>
</dbReference>
<dbReference type="GO" id="GO:0008483">
    <property type="term" value="F:transaminase activity"/>
    <property type="evidence" value="ECO:0007669"/>
    <property type="project" value="UniProtKB-KW"/>
</dbReference>
<evidence type="ECO:0000256" key="3">
    <source>
        <dbReference type="PIRSR" id="PIRSR000390-1"/>
    </source>
</evidence>
<dbReference type="Pfam" id="PF01041">
    <property type="entry name" value="DegT_DnrJ_EryC1"/>
    <property type="match status" value="1"/>
</dbReference>
<dbReference type="PIRSF" id="PIRSF000390">
    <property type="entry name" value="PLP_StrS"/>
    <property type="match status" value="1"/>
</dbReference>
<dbReference type="CDD" id="cd00616">
    <property type="entry name" value="AHBA_syn"/>
    <property type="match status" value="1"/>
</dbReference>
<dbReference type="PANTHER" id="PTHR30244:SF36">
    <property type="entry name" value="3-OXO-GLUCOSE-6-PHOSPHATE:GLUTAMATE AMINOTRANSFERASE"/>
    <property type="match status" value="1"/>
</dbReference>
<sequence>MTQNIQLIDLKRQYESIKDEIRTSVFDVLDSGNYILGPHVQKLEQEIADYCGAQYAIGVANGTDALLLSLDALGIGPGDEVITTPFTFFATAEVISQLGAIPVFIDIDPKTYNIDCSKIEHSITEKTKAIIPVHIFGQPANMDEILLLADKYNLHVIEDACQAIGSEYKGKRIGSMGTVGCFSFFPTKNLGGYGDGGIIVTNDEQLAKRLRILRAHGSNPKYYHSMIGYNSRLDPLQAAMLSVKLKYLDGWNTRRKELSLRYNEALKDLPITCPYAEDDRRHVYHLYIIQSDNRNELISYLENNGVASGVYYPVPLHRQEVYSDLGYQEGSMPVSEEASKRTLALPLYPEMTDGEQNYVISIVRNFFEKKVSQ</sequence>
<evidence type="ECO:0000256" key="2">
    <source>
        <dbReference type="ARBA" id="ARBA00037999"/>
    </source>
</evidence>
<dbReference type="Gene3D" id="3.40.640.10">
    <property type="entry name" value="Type I PLP-dependent aspartate aminotransferase-like (Major domain)"/>
    <property type="match status" value="1"/>
</dbReference>
<gene>
    <name evidence="6" type="ORF">HH215_20215</name>
</gene>
<dbReference type="InterPro" id="IPR015424">
    <property type="entry name" value="PyrdxlP-dep_Trfase"/>
</dbReference>
<dbReference type="RefSeq" id="WP_169281534.1">
    <property type="nucleotide sequence ID" value="NZ_CP051680.1"/>
</dbReference>
<name>A0A7Z2VLJ1_9BACL</name>
<dbReference type="PANTHER" id="PTHR30244">
    <property type="entry name" value="TRANSAMINASE"/>
    <property type="match status" value="1"/>
</dbReference>
<dbReference type="FunFam" id="3.40.640.10:FF:000089">
    <property type="entry name" value="Aminotransferase, DegT/DnrJ/EryC1/StrS family"/>
    <property type="match status" value="1"/>
</dbReference>
<keyword evidence="7" id="KW-1185">Reference proteome</keyword>
<comment type="similarity">
    <text evidence="2 5">Belongs to the DegT/DnrJ/EryC1 family.</text>
</comment>
<dbReference type="InterPro" id="IPR015421">
    <property type="entry name" value="PyrdxlP-dep_Trfase_major"/>
</dbReference>